<dbReference type="AlphaFoldDB" id="A0A917X207"/>
<dbReference type="Gene3D" id="3.40.630.30">
    <property type="match status" value="1"/>
</dbReference>
<dbReference type="InterPro" id="IPR016181">
    <property type="entry name" value="Acyl_CoA_acyltransferase"/>
</dbReference>
<dbReference type="InterPro" id="IPR031165">
    <property type="entry name" value="GNAT_YJDJ"/>
</dbReference>
<feature type="domain" description="N-acetyltransferase" evidence="1">
    <location>
        <begin position="6"/>
        <end position="92"/>
    </location>
</feature>
<dbReference type="SUPFAM" id="SSF55729">
    <property type="entry name" value="Acyl-CoA N-acyltransferases (Nat)"/>
    <property type="match status" value="1"/>
</dbReference>
<accession>A0A917X207</accession>
<gene>
    <name evidence="2" type="ORF">GCM10011608_42050</name>
</gene>
<keyword evidence="3" id="KW-1185">Reference proteome</keyword>
<sequence length="111" mass="12285">MEPTVVDNPSAGRFEIMVDGQVAGFAEYRRRNGTISFTHTLIESNFEGRDLGSKLARGALDAVREEGSGVLPFCPFIRGYIQRHPDYLDLVPTDQRARFELAPASAEPDIS</sequence>
<evidence type="ECO:0000313" key="3">
    <source>
        <dbReference type="Proteomes" id="UP000608890"/>
    </source>
</evidence>
<protein>
    <submittedName>
        <fullName evidence="2">N-acetyltransferase</fullName>
    </submittedName>
</protein>
<organism evidence="2 3">
    <name type="scientific">Micromonospora sonchi</name>
    <dbReference type="NCBI Taxonomy" id="1763543"/>
    <lineage>
        <taxon>Bacteria</taxon>
        <taxon>Bacillati</taxon>
        <taxon>Actinomycetota</taxon>
        <taxon>Actinomycetes</taxon>
        <taxon>Micromonosporales</taxon>
        <taxon>Micromonosporaceae</taxon>
        <taxon>Micromonospora</taxon>
    </lineage>
</organism>
<dbReference type="Proteomes" id="UP000608890">
    <property type="component" value="Unassembled WGS sequence"/>
</dbReference>
<evidence type="ECO:0000259" key="1">
    <source>
        <dbReference type="PROSITE" id="PS51729"/>
    </source>
</evidence>
<dbReference type="PANTHER" id="PTHR31435:SF10">
    <property type="entry name" value="BSR4717 PROTEIN"/>
    <property type="match status" value="1"/>
</dbReference>
<proteinExistence type="predicted"/>
<dbReference type="EMBL" id="BMNB01000021">
    <property type="protein sequence ID" value="GGM52719.1"/>
    <property type="molecule type" value="Genomic_DNA"/>
</dbReference>
<dbReference type="Pfam" id="PF14542">
    <property type="entry name" value="Acetyltransf_CG"/>
    <property type="match status" value="1"/>
</dbReference>
<reference evidence="2" key="1">
    <citation type="journal article" date="2014" name="Int. J. Syst. Evol. Microbiol.">
        <title>Complete genome sequence of Corynebacterium casei LMG S-19264T (=DSM 44701T), isolated from a smear-ripened cheese.</title>
        <authorList>
            <consortium name="US DOE Joint Genome Institute (JGI-PGF)"/>
            <person name="Walter F."/>
            <person name="Albersmeier A."/>
            <person name="Kalinowski J."/>
            <person name="Ruckert C."/>
        </authorList>
    </citation>
    <scope>NUCLEOTIDE SEQUENCE</scope>
    <source>
        <strain evidence="2">CGMCC 4.7312</strain>
    </source>
</reference>
<dbReference type="PROSITE" id="PS51729">
    <property type="entry name" value="GNAT_YJDJ"/>
    <property type="match status" value="1"/>
</dbReference>
<dbReference type="RefSeq" id="WP_189046965.1">
    <property type="nucleotide sequence ID" value="NZ_BMNB01000021.1"/>
</dbReference>
<reference evidence="2" key="2">
    <citation type="submission" date="2020-09" db="EMBL/GenBank/DDBJ databases">
        <authorList>
            <person name="Sun Q."/>
            <person name="Zhou Y."/>
        </authorList>
    </citation>
    <scope>NUCLEOTIDE SEQUENCE</scope>
    <source>
        <strain evidence="2">CGMCC 4.7312</strain>
    </source>
</reference>
<dbReference type="InterPro" id="IPR045057">
    <property type="entry name" value="Gcn5-rel_NAT"/>
</dbReference>
<name>A0A917X207_9ACTN</name>
<comment type="caution">
    <text evidence="2">The sequence shown here is derived from an EMBL/GenBank/DDBJ whole genome shotgun (WGS) entry which is preliminary data.</text>
</comment>
<dbReference type="PANTHER" id="PTHR31435">
    <property type="entry name" value="PROTEIN NATD1"/>
    <property type="match status" value="1"/>
</dbReference>
<evidence type="ECO:0000313" key="2">
    <source>
        <dbReference type="EMBL" id="GGM52719.1"/>
    </source>
</evidence>